<dbReference type="EMBL" id="LHUR01000015">
    <property type="protein sequence ID" value="KOA20399.1"/>
    <property type="molecule type" value="Genomic_DNA"/>
</dbReference>
<keyword evidence="1" id="KW-0812">Transmembrane</keyword>
<dbReference type="PATRIC" id="fig|1121318.3.peg.1228"/>
<feature type="transmembrane region" description="Helical" evidence="1">
    <location>
        <begin position="6"/>
        <end position="25"/>
    </location>
</feature>
<feature type="transmembrane region" description="Helical" evidence="1">
    <location>
        <begin position="149"/>
        <end position="166"/>
    </location>
</feature>
<proteinExistence type="predicted"/>
<dbReference type="GO" id="GO:0016020">
    <property type="term" value="C:membrane"/>
    <property type="evidence" value="ECO:0007669"/>
    <property type="project" value="InterPro"/>
</dbReference>
<keyword evidence="1" id="KW-0472">Membrane</keyword>
<dbReference type="RefSeq" id="WP_052220796.1">
    <property type="nucleotide sequence ID" value="NZ_LHUR01000015.1"/>
</dbReference>
<evidence type="ECO:0000256" key="1">
    <source>
        <dbReference type="SAM" id="Phobius"/>
    </source>
</evidence>
<dbReference type="STRING" id="36844.SAMN04488501_11553"/>
<dbReference type="InterPro" id="IPR008457">
    <property type="entry name" value="Cu-R_CopD_dom"/>
</dbReference>
<feature type="domain" description="Copper resistance protein D" evidence="2">
    <location>
        <begin position="49"/>
        <end position="161"/>
    </location>
</feature>
<evidence type="ECO:0000313" key="4">
    <source>
        <dbReference type="Proteomes" id="UP000037043"/>
    </source>
</evidence>
<name>A0A0L6ZBN5_9CLOT</name>
<reference evidence="4" key="1">
    <citation type="submission" date="2015-08" db="EMBL/GenBank/DDBJ databases">
        <title>Genome sequence of the strict anaerobe Clostridium homopropionicum LuHBu1 (DSM 5847T).</title>
        <authorList>
            <person name="Poehlein A."/>
            <person name="Beck M."/>
            <person name="Schiel-Bengelsdorf B."/>
            <person name="Bengelsdorf F.R."/>
            <person name="Daniel R."/>
            <person name="Duerre P."/>
        </authorList>
    </citation>
    <scope>NUCLEOTIDE SEQUENCE [LARGE SCALE GENOMIC DNA]</scope>
    <source>
        <strain evidence="4">DSM 5847</strain>
    </source>
</reference>
<feature type="transmembrane region" description="Helical" evidence="1">
    <location>
        <begin position="91"/>
        <end position="112"/>
    </location>
</feature>
<evidence type="ECO:0000259" key="2">
    <source>
        <dbReference type="Pfam" id="PF05425"/>
    </source>
</evidence>
<organism evidence="3 4">
    <name type="scientific">Clostridium homopropionicum DSM 5847</name>
    <dbReference type="NCBI Taxonomy" id="1121318"/>
    <lineage>
        <taxon>Bacteria</taxon>
        <taxon>Bacillati</taxon>
        <taxon>Bacillota</taxon>
        <taxon>Clostridia</taxon>
        <taxon>Eubacteriales</taxon>
        <taxon>Clostridiaceae</taxon>
        <taxon>Clostridium</taxon>
    </lineage>
</organism>
<sequence length="168" mass="18333">MEISHVISASLHILAAVTWIGSMIYSEFGVKPALKNLGDMKAHSVSGNAMKKFSSLTWTSLIILILTGSYATYSKKDKLAPVFQEPSGTVLFIKLVLVAAMIVILFLQVFVYGPKMQSLISTATPQNQENQMEMTKTSNTAKVLSKTHLYTGIIIIILAVILSGLLEK</sequence>
<evidence type="ECO:0000313" key="3">
    <source>
        <dbReference type="EMBL" id="KOA20399.1"/>
    </source>
</evidence>
<keyword evidence="1" id="KW-1133">Transmembrane helix</keyword>
<protein>
    <submittedName>
        <fullName evidence="3">Copper resistance protein D</fullName>
    </submittedName>
</protein>
<feature type="transmembrane region" description="Helical" evidence="1">
    <location>
        <begin position="53"/>
        <end position="71"/>
    </location>
</feature>
<comment type="caution">
    <text evidence="3">The sequence shown here is derived from an EMBL/GenBank/DDBJ whole genome shotgun (WGS) entry which is preliminary data.</text>
</comment>
<gene>
    <name evidence="3" type="ORF">CLHOM_12180</name>
</gene>
<accession>A0A0L6ZBN5</accession>
<dbReference type="AlphaFoldDB" id="A0A0L6ZBN5"/>
<keyword evidence="4" id="KW-1185">Reference proteome</keyword>
<dbReference type="Pfam" id="PF05425">
    <property type="entry name" value="CopD"/>
    <property type="match status" value="1"/>
</dbReference>
<dbReference type="Proteomes" id="UP000037043">
    <property type="component" value="Unassembled WGS sequence"/>
</dbReference>